<protein>
    <submittedName>
        <fullName evidence="2">Uncharacterized protein</fullName>
    </submittedName>
</protein>
<evidence type="ECO:0000256" key="1">
    <source>
        <dbReference type="SAM" id="MobiDB-lite"/>
    </source>
</evidence>
<evidence type="ECO:0000313" key="2">
    <source>
        <dbReference type="EMBL" id="AEE49177.1"/>
    </source>
</evidence>
<organism evidence="2 3">
    <name type="scientific">Haliscomenobacter hydrossis (strain ATCC 27775 / DSM 1100 / LMG 10767 / O)</name>
    <dbReference type="NCBI Taxonomy" id="760192"/>
    <lineage>
        <taxon>Bacteria</taxon>
        <taxon>Pseudomonadati</taxon>
        <taxon>Bacteroidota</taxon>
        <taxon>Saprospiria</taxon>
        <taxon>Saprospirales</taxon>
        <taxon>Haliscomenobacteraceae</taxon>
        <taxon>Haliscomenobacter</taxon>
    </lineage>
</organism>
<keyword evidence="3" id="KW-1185">Reference proteome</keyword>
<dbReference type="STRING" id="760192.Halhy_1282"/>
<name>F4KV11_HALH1</name>
<feature type="region of interest" description="Disordered" evidence="1">
    <location>
        <begin position="1"/>
        <end position="36"/>
    </location>
</feature>
<accession>F4KV11</accession>
<reference evidence="2 3" key="1">
    <citation type="journal article" date="2011" name="Stand. Genomic Sci.">
        <title>Complete genome sequence of Haliscomenobacter hydrossis type strain (O).</title>
        <authorList>
            <consortium name="US DOE Joint Genome Institute (JGI-PGF)"/>
            <person name="Daligault H."/>
            <person name="Lapidus A."/>
            <person name="Zeytun A."/>
            <person name="Nolan M."/>
            <person name="Lucas S."/>
            <person name="Del Rio T.G."/>
            <person name="Tice H."/>
            <person name="Cheng J.F."/>
            <person name="Tapia R."/>
            <person name="Han C."/>
            <person name="Goodwin L."/>
            <person name="Pitluck S."/>
            <person name="Liolios K."/>
            <person name="Pagani I."/>
            <person name="Ivanova N."/>
            <person name="Huntemann M."/>
            <person name="Mavromatis K."/>
            <person name="Mikhailova N."/>
            <person name="Pati A."/>
            <person name="Chen A."/>
            <person name="Palaniappan K."/>
            <person name="Land M."/>
            <person name="Hauser L."/>
            <person name="Brambilla E.M."/>
            <person name="Rohde M."/>
            <person name="Verbarg S."/>
            <person name="Goker M."/>
            <person name="Bristow J."/>
            <person name="Eisen J.A."/>
            <person name="Markowitz V."/>
            <person name="Hugenholtz P."/>
            <person name="Kyrpides N.C."/>
            <person name="Klenk H.P."/>
            <person name="Woyke T."/>
        </authorList>
    </citation>
    <scope>NUCLEOTIDE SEQUENCE [LARGE SCALE GENOMIC DNA]</scope>
    <source>
        <strain evidence="3">ATCC 27775 / DSM 1100 / LMG 10767 / O</strain>
    </source>
</reference>
<dbReference type="KEGG" id="hhy:Halhy_1282"/>
<dbReference type="AlphaFoldDB" id="F4KV11"/>
<sequence>MHLYLPTDNKSQRLRGTEPNYKNRKISKVNSFPTFK</sequence>
<proteinExistence type="predicted"/>
<dbReference type="Proteomes" id="UP000008461">
    <property type="component" value="Chromosome"/>
</dbReference>
<dbReference type="EMBL" id="CP002691">
    <property type="protein sequence ID" value="AEE49177.1"/>
    <property type="molecule type" value="Genomic_DNA"/>
</dbReference>
<evidence type="ECO:0000313" key="3">
    <source>
        <dbReference type="Proteomes" id="UP000008461"/>
    </source>
</evidence>
<dbReference type="HOGENOM" id="CLU_3356519_0_0_10"/>
<gene>
    <name evidence="2" type="ordered locus">Halhy_1282</name>
</gene>
<reference key="2">
    <citation type="submission" date="2011-04" db="EMBL/GenBank/DDBJ databases">
        <title>Complete sequence of chromosome of Haliscomenobacter hydrossis DSM 1100.</title>
        <authorList>
            <consortium name="US DOE Joint Genome Institute (JGI-PGF)"/>
            <person name="Lucas S."/>
            <person name="Han J."/>
            <person name="Lapidus A."/>
            <person name="Bruce D."/>
            <person name="Goodwin L."/>
            <person name="Pitluck S."/>
            <person name="Peters L."/>
            <person name="Kyrpides N."/>
            <person name="Mavromatis K."/>
            <person name="Ivanova N."/>
            <person name="Ovchinnikova G."/>
            <person name="Pagani I."/>
            <person name="Daligault H."/>
            <person name="Detter J.C."/>
            <person name="Han C."/>
            <person name="Land M."/>
            <person name="Hauser L."/>
            <person name="Markowitz V."/>
            <person name="Cheng J.-F."/>
            <person name="Hugenholtz P."/>
            <person name="Woyke T."/>
            <person name="Wu D."/>
            <person name="Verbarg S."/>
            <person name="Frueling A."/>
            <person name="Brambilla E."/>
            <person name="Klenk H.-P."/>
            <person name="Eisen J.A."/>
        </authorList>
    </citation>
    <scope>NUCLEOTIDE SEQUENCE</scope>
    <source>
        <strain>DSM 1100</strain>
    </source>
</reference>